<evidence type="ECO:0000256" key="9">
    <source>
        <dbReference type="SAM" id="MobiDB-lite"/>
    </source>
</evidence>
<evidence type="ECO:0000313" key="13">
    <source>
        <dbReference type="EMBL" id="KAK8834349.1"/>
    </source>
</evidence>
<feature type="transmembrane region" description="Helical" evidence="10">
    <location>
        <begin position="198"/>
        <end position="220"/>
    </location>
</feature>
<evidence type="ECO:0000313" key="14">
    <source>
        <dbReference type="Proteomes" id="UP001470230"/>
    </source>
</evidence>
<dbReference type="InterPro" id="IPR027005">
    <property type="entry name" value="PMT-like"/>
</dbReference>
<evidence type="ECO:0000256" key="1">
    <source>
        <dbReference type="ARBA" id="ARBA00004127"/>
    </source>
</evidence>
<evidence type="ECO:0000256" key="5">
    <source>
        <dbReference type="ARBA" id="ARBA00022679"/>
    </source>
</evidence>
<dbReference type="EMBL" id="JAPFFF010000423">
    <property type="protein sequence ID" value="KAK8834349.1"/>
    <property type="molecule type" value="Genomic_DNA"/>
</dbReference>
<evidence type="ECO:0008006" key="15">
    <source>
        <dbReference type="Google" id="ProtNLM"/>
    </source>
</evidence>
<evidence type="ECO:0000256" key="8">
    <source>
        <dbReference type="ARBA" id="ARBA00023136"/>
    </source>
</evidence>
<feature type="non-terminal residue" evidence="13">
    <location>
        <position position="423"/>
    </location>
</feature>
<keyword evidence="7 10" id="KW-1133">Transmembrane helix</keyword>
<evidence type="ECO:0000256" key="6">
    <source>
        <dbReference type="ARBA" id="ARBA00022692"/>
    </source>
</evidence>
<evidence type="ECO:0000259" key="12">
    <source>
        <dbReference type="Pfam" id="PF16192"/>
    </source>
</evidence>
<feature type="transmembrane region" description="Helical" evidence="10">
    <location>
        <begin position="232"/>
        <end position="262"/>
    </location>
</feature>
<organism evidence="13 14">
    <name type="scientific">Tritrichomonas musculus</name>
    <dbReference type="NCBI Taxonomy" id="1915356"/>
    <lineage>
        <taxon>Eukaryota</taxon>
        <taxon>Metamonada</taxon>
        <taxon>Parabasalia</taxon>
        <taxon>Tritrichomonadida</taxon>
        <taxon>Tritrichomonadidae</taxon>
        <taxon>Tritrichomonas</taxon>
    </lineage>
</organism>
<keyword evidence="6 10" id="KW-0812">Transmembrane</keyword>
<gene>
    <name evidence="13" type="ORF">M9Y10_031342</name>
</gene>
<name>A0ABR2GKA3_9EUKA</name>
<dbReference type="InterPro" id="IPR003342">
    <property type="entry name" value="ArnT-like_N"/>
</dbReference>
<keyword evidence="8 10" id="KW-0472">Membrane</keyword>
<dbReference type="PANTHER" id="PTHR10050">
    <property type="entry name" value="DOLICHYL-PHOSPHATE-MANNOSE--PROTEIN MANNOSYLTRANSFERASE"/>
    <property type="match status" value="1"/>
</dbReference>
<comment type="similarity">
    <text evidence="3">Belongs to the glycosyltransferase 39 family.</text>
</comment>
<feature type="transmembrane region" description="Helical" evidence="10">
    <location>
        <begin position="274"/>
        <end position="297"/>
    </location>
</feature>
<feature type="domain" description="Protein O-mannosyl-transferase C-terminal four TM" evidence="12">
    <location>
        <begin position="346"/>
        <end position="414"/>
    </location>
</feature>
<dbReference type="Pfam" id="PF16192">
    <property type="entry name" value="PMT_4TMC"/>
    <property type="match status" value="1"/>
</dbReference>
<keyword evidence="14" id="KW-1185">Reference proteome</keyword>
<dbReference type="Pfam" id="PF02366">
    <property type="entry name" value="PMT"/>
    <property type="match status" value="1"/>
</dbReference>
<evidence type="ECO:0000256" key="2">
    <source>
        <dbReference type="ARBA" id="ARBA00004922"/>
    </source>
</evidence>
<keyword evidence="4" id="KW-0328">Glycosyltransferase</keyword>
<reference evidence="13 14" key="1">
    <citation type="submission" date="2024-04" db="EMBL/GenBank/DDBJ databases">
        <title>Tritrichomonas musculus Genome.</title>
        <authorList>
            <person name="Alves-Ferreira E."/>
            <person name="Grigg M."/>
            <person name="Lorenzi H."/>
            <person name="Galac M."/>
        </authorList>
    </citation>
    <scope>NUCLEOTIDE SEQUENCE [LARGE SCALE GENOMIC DNA]</scope>
    <source>
        <strain evidence="13 14">EAF2021</strain>
    </source>
</reference>
<keyword evidence="5" id="KW-0808">Transferase</keyword>
<dbReference type="PANTHER" id="PTHR10050:SF46">
    <property type="entry name" value="PROTEIN O-MANNOSYL-TRANSFERASE 2"/>
    <property type="match status" value="1"/>
</dbReference>
<evidence type="ECO:0000256" key="4">
    <source>
        <dbReference type="ARBA" id="ARBA00022676"/>
    </source>
</evidence>
<comment type="pathway">
    <text evidence="2">Protein modification; protein glycosylation.</text>
</comment>
<evidence type="ECO:0000256" key="3">
    <source>
        <dbReference type="ARBA" id="ARBA00007222"/>
    </source>
</evidence>
<comment type="caution">
    <text evidence="13">The sequence shown here is derived from an EMBL/GenBank/DDBJ whole genome shotgun (WGS) entry which is preliminary data.</text>
</comment>
<feature type="region of interest" description="Disordered" evidence="9">
    <location>
        <begin position="1"/>
        <end position="36"/>
    </location>
</feature>
<dbReference type="InterPro" id="IPR032421">
    <property type="entry name" value="PMT_4TMC"/>
</dbReference>
<sequence>MPKHRNTVRQTKFNKPVAKQEAQQLKTSNKKDDDPQNSLLNKLMNIDQFFSIPTRAVIFNLTDYFLLLFATIISLTTHLLKIGEPSSVVFDEVYFGNFTNFYHYGEYYFDIHPPLGKLLLYAGSLISGYKAKEVYSRIGAPLNPREIMKLRIWPALFGSLRSPILFVTLKFLNVSPQWCFTVALIISLDNALLVESRLVLIEAFLSFFACLTLLATSIIIRKPEKRKVNIYLICVLAGLSAGATVSIKFTGSGVAVMLVFAIFINYPFIEAFKMSFICAISGFFVFFIQFIIHFHLLPRRGDGCRFQPFYCAYLQYSPSLNQSTNARYESYQNQHKKRGIVYYIVDLIRVMLSSNFAIHVQHSYSSKWWQWPLMCGKMTYLWVEQNKQLWCIGNPIVWYSGLIGIITWVISSFFKFDVRVNLW</sequence>
<feature type="domain" description="ArnT-like N-terminal" evidence="11">
    <location>
        <begin position="70"/>
        <end position="285"/>
    </location>
</feature>
<protein>
    <recommendedName>
        <fullName evidence="15">Dolichyl-phosphate-mannose--protein mannosyltransferase</fullName>
    </recommendedName>
</protein>
<evidence type="ECO:0000256" key="7">
    <source>
        <dbReference type="ARBA" id="ARBA00022989"/>
    </source>
</evidence>
<evidence type="ECO:0000259" key="11">
    <source>
        <dbReference type="Pfam" id="PF02366"/>
    </source>
</evidence>
<dbReference type="Proteomes" id="UP001470230">
    <property type="component" value="Unassembled WGS sequence"/>
</dbReference>
<comment type="subcellular location">
    <subcellularLocation>
        <location evidence="1">Endomembrane system</location>
        <topology evidence="1">Multi-pass membrane protein</topology>
    </subcellularLocation>
</comment>
<proteinExistence type="inferred from homology"/>
<feature type="transmembrane region" description="Helical" evidence="10">
    <location>
        <begin position="396"/>
        <end position="414"/>
    </location>
</feature>
<accession>A0ABR2GKA3</accession>
<evidence type="ECO:0000256" key="10">
    <source>
        <dbReference type="SAM" id="Phobius"/>
    </source>
</evidence>